<dbReference type="InterPro" id="IPR000873">
    <property type="entry name" value="AMP-dep_synth/lig_dom"/>
</dbReference>
<sequence length="507" mass="56183">MNNYTIADVLRKTRTSQRINERGIAVHFGERAITYEELDERSDRLACGLQLAGFAKGDRVAVMMVNRPEWIEIFFALAKLGGVLVPVNHLLREREVEHILQDSGANWVITEKRFWEMFEGIRTVGDGRTYVVMDTEADLALGYESVVASAHGGVAVDVDVNDLFLLQYTSGTTGRPKGAMHTHSTVLWNSFYQLPEFGVTVDDVYMILPALGWIAGFHDFAIATLWSGGQLVLHPTGTFEAEDFATSVEKYKVTTVLLVPTVLRRVLAYEHLEQHDLRSLRLILSGGEPVPVAAIHTLHERIPTCHLQQAYGMSEFPTMMLWLSADDAKSKAGSVGKACRAAEVRVVDESGADTNVNEVGEIICKSPAITVGYYQDPESTAKTLKDGWLHTGDLARVDEDGFVYITGRAKDMILTGGLNVYPAEIEQLIEQRPEVQEVAVIPVPDVEWGEIGKAVIVLKPGEILDEGTLIVELRTQLASFKVPRIFEFTQTPLPRTMSGKVQKFKLG</sequence>
<dbReference type="InterPro" id="IPR045851">
    <property type="entry name" value="AMP-bd_C_sf"/>
</dbReference>
<dbReference type="GO" id="GO:0016878">
    <property type="term" value="F:acid-thiol ligase activity"/>
    <property type="evidence" value="ECO:0007669"/>
    <property type="project" value="UniProtKB-ARBA"/>
</dbReference>
<accession>A0A6J7I8P9</accession>
<name>A0A6J7I8P9_9ZZZZ</name>
<dbReference type="PANTHER" id="PTHR43767">
    <property type="entry name" value="LONG-CHAIN-FATTY-ACID--COA LIGASE"/>
    <property type="match status" value="1"/>
</dbReference>
<dbReference type="AlphaFoldDB" id="A0A6J7I8P9"/>
<feature type="domain" description="AMP-binding enzyme C-terminal" evidence="2">
    <location>
        <begin position="424"/>
        <end position="500"/>
    </location>
</feature>
<dbReference type="Pfam" id="PF13193">
    <property type="entry name" value="AMP-binding_C"/>
    <property type="match status" value="1"/>
</dbReference>
<organism evidence="3">
    <name type="scientific">freshwater metagenome</name>
    <dbReference type="NCBI Taxonomy" id="449393"/>
    <lineage>
        <taxon>unclassified sequences</taxon>
        <taxon>metagenomes</taxon>
        <taxon>ecological metagenomes</taxon>
    </lineage>
</organism>
<gene>
    <name evidence="3" type="ORF">UFOPK3772_00042</name>
</gene>
<proteinExistence type="predicted"/>
<dbReference type="InterPro" id="IPR050237">
    <property type="entry name" value="ATP-dep_AMP-bd_enzyme"/>
</dbReference>
<evidence type="ECO:0000259" key="1">
    <source>
        <dbReference type="Pfam" id="PF00501"/>
    </source>
</evidence>
<protein>
    <submittedName>
        <fullName evidence="3">Unannotated protein</fullName>
    </submittedName>
</protein>
<dbReference type="InterPro" id="IPR020845">
    <property type="entry name" value="AMP-binding_CS"/>
</dbReference>
<dbReference type="Gene3D" id="3.40.50.12780">
    <property type="entry name" value="N-terminal domain of ligase-like"/>
    <property type="match status" value="1"/>
</dbReference>
<dbReference type="InterPro" id="IPR025110">
    <property type="entry name" value="AMP-bd_C"/>
</dbReference>
<dbReference type="EMBL" id="CAFBNE010000001">
    <property type="protein sequence ID" value="CAB4927408.1"/>
    <property type="molecule type" value="Genomic_DNA"/>
</dbReference>
<dbReference type="Gene3D" id="3.30.300.30">
    <property type="match status" value="1"/>
</dbReference>
<feature type="domain" description="AMP-dependent synthetase/ligase" evidence="1">
    <location>
        <begin position="24"/>
        <end position="374"/>
    </location>
</feature>
<dbReference type="InterPro" id="IPR042099">
    <property type="entry name" value="ANL_N_sf"/>
</dbReference>
<reference evidence="3" key="1">
    <citation type="submission" date="2020-05" db="EMBL/GenBank/DDBJ databases">
        <authorList>
            <person name="Chiriac C."/>
            <person name="Salcher M."/>
            <person name="Ghai R."/>
            <person name="Kavagutti S V."/>
        </authorList>
    </citation>
    <scope>NUCLEOTIDE SEQUENCE</scope>
</reference>
<dbReference type="SUPFAM" id="SSF56801">
    <property type="entry name" value="Acetyl-CoA synthetase-like"/>
    <property type="match status" value="1"/>
</dbReference>
<dbReference type="PROSITE" id="PS00455">
    <property type="entry name" value="AMP_BINDING"/>
    <property type="match status" value="1"/>
</dbReference>
<evidence type="ECO:0000313" key="3">
    <source>
        <dbReference type="EMBL" id="CAB4927408.1"/>
    </source>
</evidence>
<evidence type="ECO:0000259" key="2">
    <source>
        <dbReference type="Pfam" id="PF13193"/>
    </source>
</evidence>
<dbReference type="PANTHER" id="PTHR43767:SF1">
    <property type="entry name" value="NONRIBOSOMAL PEPTIDE SYNTHASE PES1 (EUROFUNG)-RELATED"/>
    <property type="match status" value="1"/>
</dbReference>
<dbReference type="Pfam" id="PF00501">
    <property type="entry name" value="AMP-binding"/>
    <property type="match status" value="1"/>
</dbReference>